<name>A0ABT8XHJ7_9HYPH</name>
<dbReference type="EMBL" id="WHSC02000007">
    <property type="protein sequence ID" value="MDO6123207.1"/>
    <property type="molecule type" value="Genomic_DNA"/>
</dbReference>
<dbReference type="Pfam" id="PF02229">
    <property type="entry name" value="PC4"/>
    <property type="match status" value="1"/>
</dbReference>
<gene>
    <name evidence="2" type="ORF">GB928_018625</name>
</gene>
<sequence>MPEKHIATIPKNSTEEIRVTLGSFKGHDLFNARVWFEGEDGTMRPGKSGIAFKLDKLPAFAEAVAAALKAAGGAHG</sequence>
<reference evidence="2" key="1">
    <citation type="submission" date="2022-04" db="EMBL/GenBank/DDBJ databases">
        <title>Shinella lacus sp. nov., a novel member of the genus Shinella from water.</title>
        <authorList>
            <person name="Deng Y."/>
        </authorList>
    </citation>
    <scope>NUCLEOTIDE SEQUENCE</scope>
    <source>
        <strain evidence="2">JCM 31239</strain>
    </source>
</reference>
<dbReference type="Gene3D" id="2.30.31.10">
    <property type="entry name" value="Transcriptional Coactivator Pc4, Chain A"/>
    <property type="match status" value="1"/>
</dbReference>
<dbReference type="SUPFAM" id="SSF54447">
    <property type="entry name" value="ssDNA-binding transcriptional regulator domain"/>
    <property type="match status" value="1"/>
</dbReference>
<comment type="caution">
    <text evidence="2">The sequence shown here is derived from an EMBL/GenBank/DDBJ whole genome shotgun (WGS) entry which is preliminary data.</text>
</comment>
<protein>
    <submittedName>
        <fullName evidence="2">Transcriptional coactivator p15/PC4 family protein</fullName>
    </submittedName>
</protein>
<proteinExistence type="predicted"/>
<keyword evidence="3" id="KW-1185">Reference proteome</keyword>
<evidence type="ECO:0000313" key="2">
    <source>
        <dbReference type="EMBL" id="MDO6123207.1"/>
    </source>
</evidence>
<organism evidence="2 3">
    <name type="scientific">Shinella curvata</name>
    <dbReference type="NCBI Taxonomy" id="1817964"/>
    <lineage>
        <taxon>Bacteria</taxon>
        <taxon>Pseudomonadati</taxon>
        <taxon>Pseudomonadota</taxon>
        <taxon>Alphaproteobacteria</taxon>
        <taxon>Hyphomicrobiales</taxon>
        <taxon>Rhizobiaceae</taxon>
        <taxon>Shinella</taxon>
    </lineage>
</organism>
<accession>A0ABT8XHJ7</accession>
<dbReference type="InterPro" id="IPR009044">
    <property type="entry name" value="ssDNA-bd_transcriptional_reg"/>
</dbReference>
<evidence type="ECO:0000259" key="1">
    <source>
        <dbReference type="Pfam" id="PF02229"/>
    </source>
</evidence>
<dbReference type="InterPro" id="IPR003173">
    <property type="entry name" value="PC4_C"/>
</dbReference>
<dbReference type="Proteomes" id="UP001177080">
    <property type="component" value="Unassembled WGS sequence"/>
</dbReference>
<feature type="domain" description="Transcriptional coactivator p15 (PC4) C-terminal" evidence="1">
    <location>
        <begin position="12"/>
        <end position="62"/>
    </location>
</feature>
<dbReference type="RefSeq" id="WP_244760829.1">
    <property type="nucleotide sequence ID" value="NZ_JALJCJ010000002.1"/>
</dbReference>
<evidence type="ECO:0000313" key="3">
    <source>
        <dbReference type="Proteomes" id="UP001177080"/>
    </source>
</evidence>